<dbReference type="PROSITE" id="PS51257">
    <property type="entry name" value="PROKAR_LIPOPROTEIN"/>
    <property type="match status" value="1"/>
</dbReference>
<comment type="caution">
    <text evidence="1">The sequence shown here is derived from an EMBL/GenBank/DDBJ whole genome shotgun (WGS) entry which is preliminary data.</text>
</comment>
<name>A0ABW0LBT1_9BURK</name>
<reference evidence="2" key="1">
    <citation type="journal article" date="2019" name="Int. J. Syst. Evol. Microbiol.">
        <title>The Global Catalogue of Microorganisms (GCM) 10K type strain sequencing project: providing services to taxonomists for standard genome sequencing and annotation.</title>
        <authorList>
            <consortium name="The Broad Institute Genomics Platform"/>
            <consortium name="The Broad Institute Genome Sequencing Center for Infectious Disease"/>
            <person name="Wu L."/>
            <person name="Ma J."/>
        </authorList>
    </citation>
    <scope>NUCLEOTIDE SEQUENCE [LARGE SCALE GENOMIC DNA]</scope>
    <source>
        <strain evidence="2">KACC 12649</strain>
    </source>
</reference>
<proteinExistence type="predicted"/>
<keyword evidence="2" id="KW-1185">Reference proteome</keyword>
<organism evidence="1 2">
    <name type="scientific">Massilia niabensis</name>
    <dbReference type="NCBI Taxonomy" id="544910"/>
    <lineage>
        <taxon>Bacteria</taxon>
        <taxon>Pseudomonadati</taxon>
        <taxon>Pseudomonadota</taxon>
        <taxon>Betaproteobacteria</taxon>
        <taxon>Burkholderiales</taxon>
        <taxon>Oxalobacteraceae</taxon>
        <taxon>Telluria group</taxon>
        <taxon>Massilia</taxon>
    </lineage>
</organism>
<sequence length="229" mass="23913">MTTPRILSLAVTGALVLLASCGGHDGVELGPFAALTATEGDAPITLTAPTSKSPAPFFYTSSDSRVATVQGDKLIIGEVGTSTITAQQGREGSYYPTSTSTTLTVAKRVCEPPAVLESGACVTPPATASYVTTGALSWMPTWFTRTWAQADAYCKGEKINGSNGWRLPNQFELTALVASGELAEKKWVMQDTWTSSAGAAEKQHVAVNLATNATTSVADANKAFVTCVR</sequence>
<evidence type="ECO:0000313" key="2">
    <source>
        <dbReference type="Proteomes" id="UP001596050"/>
    </source>
</evidence>
<accession>A0ABW0LBT1</accession>
<dbReference type="SUPFAM" id="SSF49373">
    <property type="entry name" value="Invasin/intimin cell-adhesion fragments"/>
    <property type="match status" value="1"/>
</dbReference>
<dbReference type="RefSeq" id="WP_379785846.1">
    <property type="nucleotide sequence ID" value="NZ_JBHSMU010000016.1"/>
</dbReference>
<dbReference type="Proteomes" id="UP001596050">
    <property type="component" value="Unassembled WGS sequence"/>
</dbReference>
<dbReference type="InterPro" id="IPR008964">
    <property type="entry name" value="Invasin/intimin_cell_adhesion"/>
</dbReference>
<protein>
    <submittedName>
        <fullName evidence="1">DUF1566 domain-containing protein</fullName>
    </submittedName>
</protein>
<evidence type="ECO:0000313" key="1">
    <source>
        <dbReference type="EMBL" id="MFC5462352.1"/>
    </source>
</evidence>
<gene>
    <name evidence="1" type="ORF">ACFPN5_21315</name>
</gene>
<dbReference type="EMBL" id="JBHSMU010000016">
    <property type="protein sequence ID" value="MFC5462352.1"/>
    <property type="molecule type" value="Genomic_DNA"/>
</dbReference>